<evidence type="ECO:0000313" key="2">
    <source>
        <dbReference type="EMBL" id="EDM08378.1"/>
    </source>
</evidence>
<accession>A6JBK2</accession>
<proteinExistence type="predicted"/>
<sequence length="64" mass="6847">MEREPFSSERQETQQVRGPLPAAGRSATRSSRAPTSWPDTIARTRARRSSAAPSARSASCGATT</sequence>
<protein>
    <submittedName>
        <fullName evidence="2">Similar to BTEB3 protein (Predicted), isoform CRA_b</fullName>
    </submittedName>
</protein>
<dbReference type="EMBL" id="CH473980">
    <property type="protein sequence ID" value="EDM08378.1"/>
    <property type="molecule type" value="Genomic_DNA"/>
</dbReference>
<evidence type="ECO:0000313" key="3">
    <source>
        <dbReference type="Proteomes" id="UP000234681"/>
    </source>
</evidence>
<reference evidence="3" key="1">
    <citation type="submission" date="2005-09" db="EMBL/GenBank/DDBJ databases">
        <authorList>
            <person name="Mural R.J."/>
            <person name="Li P.W."/>
            <person name="Adams M.D."/>
            <person name="Amanatides P.G."/>
            <person name="Baden-Tillson H."/>
            <person name="Barnstead M."/>
            <person name="Chin S.H."/>
            <person name="Dew I."/>
            <person name="Evans C.A."/>
            <person name="Ferriera S."/>
            <person name="Flanigan M."/>
            <person name="Fosler C."/>
            <person name="Glodek A."/>
            <person name="Gu Z."/>
            <person name="Holt R.A."/>
            <person name="Jennings D."/>
            <person name="Kraft C.L."/>
            <person name="Lu F."/>
            <person name="Nguyen T."/>
            <person name="Nusskern D.R."/>
            <person name="Pfannkoch C.M."/>
            <person name="Sitter C."/>
            <person name="Sutton G.G."/>
            <person name="Venter J.C."/>
            <person name="Wang Z."/>
            <person name="Woodage T."/>
            <person name="Zheng X.H."/>
            <person name="Zhong F."/>
        </authorList>
    </citation>
    <scope>NUCLEOTIDE SEQUENCE [LARGE SCALE GENOMIC DNA]</scope>
    <source>
        <strain>BN</strain>
        <strain evidence="3">Sprague-Dawley</strain>
    </source>
</reference>
<dbReference type="AlphaFoldDB" id="A6JBK2"/>
<feature type="compositionally biased region" description="Low complexity" evidence="1">
    <location>
        <begin position="21"/>
        <end position="36"/>
    </location>
</feature>
<feature type="compositionally biased region" description="Basic and acidic residues" evidence="1">
    <location>
        <begin position="1"/>
        <end position="12"/>
    </location>
</feature>
<dbReference type="Proteomes" id="UP000234681">
    <property type="component" value="Chromosome 1"/>
</dbReference>
<feature type="compositionally biased region" description="Low complexity" evidence="1">
    <location>
        <begin position="49"/>
        <end position="64"/>
    </location>
</feature>
<gene>
    <name evidence="2" type="primary">RGD1565099_predicted</name>
    <name evidence="2" type="ORF">rCG_24700</name>
</gene>
<name>A6JBK2_RAT</name>
<organism evidence="2 3">
    <name type="scientific">Rattus norvegicus</name>
    <name type="common">Rat</name>
    <dbReference type="NCBI Taxonomy" id="10116"/>
    <lineage>
        <taxon>Eukaryota</taxon>
        <taxon>Metazoa</taxon>
        <taxon>Chordata</taxon>
        <taxon>Craniata</taxon>
        <taxon>Vertebrata</taxon>
        <taxon>Euteleostomi</taxon>
        <taxon>Mammalia</taxon>
        <taxon>Eutheria</taxon>
        <taxon>Euarchontoglires</taxon>
        <taxon>Glires</taxon>
        <taxon>Rodentia</taxon>
        <taxon>Myomorpha</taxon>
        <taxon>Muroidea</taxon>
        <taxon>Muridae</taxon>
        <taxon>Murinae</taxon>
        <taxon>Rattus</taxon>
    </lineage>
</organism>
<evidence type="ECO:0000256" key="1">
    <source>
        <dbReference type="SAM" id="MobiDB-lite"/>
    </source>
</evidence>
<feature type="region of interest" description="Disordered" evidence="1">
    <location>
        <begin position="1"/>
        <end position="64"/>
    </location>
</feature>